<proteinExistence type="predicted"/>
<dbReference type="RefSeq" id="WP_079731567.1">
    <property type="nucleotide sequence ID" value="NZ_FVZE01000008.1"/>
</dbReference>
<organism evidence="1 2">
    <name type="scientific">Novosphingobium mathurense</name>
    <dbReference type="NCBI Taxonomy" id="428990"/>
    <lineage>
        <taxon>Bacteria</taxon>
        <taxon>Pseudomonadati</taxon>
        <taxon>Pseudomonadota</taxon>
        <taxon>Alphaproteobacteria</taxon>
        <taxon>Sphingomonadales</taxon>
        <taxon>Sphingomonadaceae</taxon>
        <taxon>Novosphingobium</taxon>
    </lineage>
</organism>
<keyword evidence="2" id="KW-1185">Reference proteome</keyword>
<sequence>MSEINGAAITILTEAPDGGPITEYDVSHFLTYARLIDAERAGTDWREAASEILLCAVEDDPAGSRRCWESHLARAHGVVKGPVSI</sequence>
<dbReference type="EMBL" id="FVZE01000008">
    <property type="protein sequence ID" value="SLK08782.1"/>
    <property type="molecule type" value="Genomic_DNA"/>
</dbReference>
<dbReference type="AlphaFoldDB" id="A0A1U6ILE6"/>
<accession>A0A1U6ILE6</accession>
<dbReference type="STRING" id="428990.SAMN06295987_108134"/>
<evidence type="ECO:0000313" key="2">
    <source>
        <dbReference type="Proteomes" id="UP000190989"/>
    </source>
</evidence>
<evidence type="ECO:0000313" key="1">
    <source>
        <dbReference type="EMBL" id="SLK08782.1"/>
    </source>
</evidence>
<gene>
    <name evidence="1" type="ORF">SAMN06295987_108134</name>
</gene>
<reference evidence="2" key="1">
    <citation type="submission" date="2017-02" db="EMBL/GenBank/DDBJ databases">
        <authorList>
            <person name="Varghese N."/>
            <person name="Submissions S."/>
        </authorList>
    </citation>
    <scope>NUCLEOTIDE SEQUENCE [LARGE SCALE GENOMIC DNA]</scope>
    <source>
        <strain evidence="2">SM117</strain>
    </source>
</reference>
<name>A0A1U6ILE6_9SPHN</name>
<protein>
    <submittedName>
        <fullName evidence="1">Uncharacterized protein</fullName>
    </submittedName>
</protein>
<dbReference type="Proteomes" id="UP000190989">
    <property type="component" value="Unassembled WGS sequence"/>
</dbReference>